<evidence type="ECO:0000313" key="3">
    <source>
        <dbReference type="EMBL" id="KAK4227271.1"/>
    </source>
</evidence>
<dbReference type="AlphaFoldDB" id="A0AAN7BPD6"/>
<accession>A0AAN7BPD6</accession>
<protein>
    <recommendedName>
        <fullName evidence="2">Ecp2 effector protein-like domain-containing protein</fullName>
    </recommendedName>
</protein>
<organism evidence="3 4">
    <name type="scientific">Podospora fimiseda</name>
    <dbReference type="NCBI Taxonomy" id="252190"/>
    <lineage>
        <taxon>Eukaryota</taxon>
        <taxon>Fungi</taxon>
        <taxon>Dikarya</taxon>
        <taxon>Ascomycota</taxon>
        <taxon>Pezizomycotina</taxon>
        <taxon>Sordariomycetes</taxon>
        <taxon>Sordariomycetidae</taxon>
        <taxon>Sordariales</taxon>
        <taxon>Podosporaceae</taxon>
        <taxon>Podospora</taxon>
    </lineage>
</organism>
<proteinExistence type="predicted"/>
<feature type="domain" description="Ecp2 effector protein-like" evidence="2">
    <location>
        <begin position="60"/>
        <end position="158"/>
    </location>
</feature>
<reference evidence="3" key="2">
    <citation type="submission" date="2023-05" db="EMBL/GenBank/DDBJ databases">
        <authorList>
            <consortium name="Lawrence Berkeley National Laboratory"/>
            <person name="Steindorff A."/>
            <person name="Hensen N."/>
            <person name="Bonometti L."/>
            <person name="Westerberg I."/>
            <person name="Brannstrom I.O."/>
            <person name="Guillou S."/>
            <person name="Cros-Aarteil S."/>
            <person name="Calhoun S."/>
            <person name="Haridas S."/>
            <person name="Kuo A."/>
            <person name="Mondo S."/>
            <person name="Pangilinan J."/>
            <person name="Riley R."/>
            <person name="Labutti K."/>
            <person name="Andreopoulos B."/>
            <person name="Lipzen A."/>
            <person name="Chen C."/>
            <person name="Yanf M."/>
            <person name="Daum C."/>
            <person name="Ng V."/>
            <person name="Clum A."/>
            <person name="Ohm R."/>
            <person name="Martin F."/>
            <person name="Silar P."/>
            <person name="Natvig D."/>
            <person name="Lalanne C."/>
            <person name="Gautier V."/>
            <person name="Ament-Velasquez S.L."/>
            <person name="Kruys A."/>
            <person name="Hutchinson M.I."/>
            <person name="Powell A.J."/>
            <person name="Barry K."/>
            <person name="Miller A.N."/>
            <person name="Grigoriev I.V."/>
            <person name="Debuchy R."/>
            <person name="Gladieux P."/>
            <person name="Thoren M.H."/>
            <person name="Johannesson H."/>
        </authorList>
    </citation>
    <scope>NUCLEOTIDE SEQUENCE</scope>
    <source>
        <strain evidence="3">CBS 990.96</strain>
    </source>
</reference>
<dbReference type="Proteomes" id="UP001301958">
    <property type="component" value="Unassembled WGS sequence"/>
</dbReference>
<keyword evidence="4" id="KW-1185">Reference proteome</keyword>
<sequence>MKFNIITTIFTFLLLTSCSAAPTTTSSFPPNSESLHSKRHRFLKKWCDTSTSTFTKLDDDTTFTNSQTQALASHCELAAWAPYEIIPYFAYTWAVTSITKKPLGYETCGLTVRATNLTNAAARAYIGSVDVYELFIKALEGPEWNVNGKVGVKGVMYCRGESSVGVAASSIEVEWRIGGVI</sequence>
<dbReference type="PROSITE" id="PS51257">
    <property type="entry name" value="PROKAR_LIPOPROTEIN"/>
    <property type="match status" value="1"/>
</dbReference>
<evidence type="ECO:0000313" key="4">
    <source>
        <dbReference type="Proteomes" id="UP001301958"/>
    </source>
</evidence>
<feature type="chain" id="PRO_5042923182" description="Ecp2 effector protein-like domain-containing protein" evidence="1">
    <location>
        <begin position="21"/>
        <end position="181"/>
    </location>
</feature>
<feature type="signal peptide" evidence="1">
    <location>
        <begin position="1"/>
        <end position="20"/>
    </location>
</feature>
<evidence type="ECO:0000256" key="1">
    <source>
        <dbReference type="SAM" id="SignalP"/>
    </source>
</evidence>
<evidence type="ECO:0000259" key="2">
    <source>
        <dbReference type="Pfam" id="PF14856"/>
    </source>
</evidence>
<gene>
    <name evidence="3" type="ORF">QBC38DRAFT_455362</name>
</gene>
<dbReference type="InterPro" id="IPR029226">
    <property type="entry name" value="Ecp2-like"/>
</dbReference>
<comment type="caution">
    <text evidence="3">The sequence shown here is derived from an EMBL/GenBank/DDBJ whole genome shotgun (WGS) entry which is preliminary data.</text>
</comment>
<keyword evidence="1" id="KW-0732">Signal</keyword>
<reference evidence="3" key="1">
    <citation type="journal article" date="2023" name="Mol. Phylogenet. Evol.">
        <title>Genome-scale phylogeny and comparative genomics of the fungal order Sordariales.</title>
        <authorList>
            <person name="Hensen N."/>
            <person name="Bonometti L."/>
            <person name="Westerberg I."/>
            <person name="Brannstrom I.O."/>
            <person name="Guillou S."/>
            <person name="Cros-Aarteil S."/>
            <person name="Calhoun S."/>
            <person name="Haridas S."/>
            <person name="Kuo A."/>
            <person name="Mondo S."/>
            <person name="Pangilinan J."/>
            <person name="Riley R."/>
            <person name="LaButti K."/>
            <person name="Andreopoulos B."/>
            <person name="Lipzen A."/>
            <person name="Chen C."/>
            <person name="Yan M."/>
            <person name="Daum C."/>
            <person name="Ng V."/>
            <person name="Clum A."/>
            <person name="Steindorff A."/>
            <person name="Ohm R.A."/>
            <person name="Martin F."/>
            <person name="Silar P."/>
            <person name="Natvig D.O."/>
            <person name="Lalanne C."/>
            <person name="Gautier V."/>
            <person name="Ament-Velasquez S.L."/>
            <person name="Kruys A."/>
            <person name="Hutchinson M.I."/>
            <person name="Powell A.J."/>
            <person name="Barry K."/>
            <person name="Miller A.N."/>
            <person name="Grigoriev I.V."/>
            <person name="Debuchy R."/>
            <person name="Gladieux P."/>
            <person name="Hiltunen Thoren M."/>
            <person name="Johannesson H."/>
        </authorList>
    </citation>
    <scope>NUCLEOTIDE SEQUENCE</scope>
    <source>
        <strain evidence="3">CBS 990.96</strain>
    </source>
</reference>
<dbReference type="EMBL" id="MU865333">
    <property type="protein sequence ID" value="KAK4227271.1"/>
    <property type="molecule type" value="Genomic_DNA"/>
</dbReference>
<dbReference type="Pfam" id="PF14856">
    <property type="entry name" value="Hce2"/>
    <property type="match status" value="1"/>
</dbReference>
<name>A0AAN7BPD6_9PEZI</name>